<evidence type="ECO:0000313" key="3">
    <source>
        <dbReference type="Proteomes" id="UP000242444"/>
    </source>
</evidence>
<sequence>MHRRHQTETGAQHDQHARHPRHRQTDVVHPGERQHPAQPTCPAEQHGDQRGEQHQRRRLPDQPGQHRLPGRVGEQPGEPGRGRPHHGEHHRPEQHHRPERHEHRPPQIGVPAEGDLPGQLPDQPGVRAQLQHVGEDHEQRDELEEVPGAGVAEPAPDHHRQHQPENRPGATAEQAHQPGLRQPAAAAHAGTRRGRVAAGSRSSTAASSATVSNCMVSRP</sequence>
<comment type="caution">
    <text evidence="2">The sequence shown here is derived from an EMBL/GenBank/DDBJ whole genome shotgun (WGS) entry which is preliminary data.</text>
</comment>
<feature type="compositionally biased region" description="Basic and acidic residues" evidence="1">
    <location>
        <begin position="95"/>
        <end position="105"/>
    </location>
</feature>
<dbReference type="Proteomes" id="UP000242444">
    <property type="component" value="Unassembled WGS sequence"/>
</dbReference>
<dbReference type="AlphaFoldDB" id="A0A263CY38"/>
<organism evidence="2 3">
    <name type="scientific">Amycolatopsis antarctica</name>
    <dbReference type="NCBI Taxonomy" id="1854586"/>
    <lineage>
        <taxon>Bacteria</taxon>
        <taxon>Bacillati</taxon>
        <taxon>Actinomycetota</taxon>
        <taxon>Actinomycetes</taxon>
        <taxon>Pseudonocardiales</taxon>
        <taxon>Pseudonocardiaceae</taxon>
        <taxon>Amycolatopsis</taxon>
    </lineage>
</organism>
<gene>
    <name evidence="2" type="ORF">CFN78_25790</name>
</gene>
<protein>
    <submittedName>
        <fullName evidence="2">Uncharacterized protein</fullName>
    </submittedName>
</protein>
<dbReference type="EMBL" id="NKYE01000021">
    <property type="protein sequence ID" value="OZM70337.1"/>
    <property type="molecule type" value="Genomic_DNA"/>
</dbReference>
<name>A0A263CY38_9PSEU</name>
<feature type="compositionally biased region" description="Low complexity" evidence="1">
    <location>
        <begin position="196"/>
        <end position="212"/>
    </location>
</feature>
<feature type="region of interest" description="Disordered" evidence="1">
    <location>
        <begin position="1"/>
        <end position="219"/>
    </location>
</feature>
<evidence type="ECO:0000313" key="2">
    <source>
        <dbReference type="EMBL" id="OZM70337.1"/>
    </source>
</evidence>
<reference evidence="2 3" key="1">
    <citation type="submission" date="2017-07" db="EMBL/GenBank/DDBJ databases">
        <title>Amycolatopsis antarcticus sp. nov., isolated from the surface of an Antarcticus brown macroalga.</title>
        <authorList>
            <person name="Wang J."/>
            <person name="Leiva S."/>
            <person name="Huang J."/>
            <person name="Huang Y."/>
        </authorList>
    </citation>
    <scope>NUCLEOTIDE SEQUENCE [LARGE SCALE GENOMIC DNA]</scope>
    <source>
        <strain evidence="2 3">AU-G6</strain>
    </source>
</reference>
<proteinExistence type="predicted"/>
<evidence type="ECO:0000256" key="1">
    <source>
        <dbReference type="SAM" id="MobiDB-lite"/>
    </source>
</evidence>
<feature type="compositionally biased region" description="Basic and acidic residues" evidence="1">
    <location>
        <begin position="11"/>
        <end position="35"/>
    </location>
</feature>
<feature type="compositionally biased region" description="Basic and acidic residues" evidence="1">
    <location>
        <begin position="45"/>
        <end position="60"/>
    </location>
</feature>
<accession>A0A263CY38</accession>
<feature type="compositionally biased region" description="Basic residues" evidence="1">
    <location>
        <begin position="82"/>
        <end position="94"/>
    </location>
</feature>
<feature type="compositionally biased region" description="Basic and acidic residues" evidence="1">
    <location>
        <begin position="155"/>
        <end position="165"/>
    </location>
</feature>
<keyword evidence="3" id="KW-1185">Reference proteome</keyword>
<dbReference type="InParanoid" id="A0A263CY38"/>